<evidence type="ECO:0000313" key="5">
    <source>
        <dbReference type="Proteomes" id="UP000464314"/>
    </source>
</evidence>
<dbReference type="InterPro" id="IPR050640">
    <property type="entry name" value="Bact_2-comp_sensor_kinase"/>
</dbReference>
<dbReference type="RefSeq" id="WP_161837752.1">
    <property type="nucleotide sequence ID" value="NZ_CP048000.1"/>
</dbReference>
<dbReference type="Gene3D" id="3.30.565.10">
    <property type="entry name" value="Histidine kinase-like ATPase, C-terminal domain"/>
    <property type="match status" value="1"/>
</dbReference>
<evidence type="ECO:0000313" key="4">
    <source>
        <dbReference type="EMBL" id="QHQ60924.1"/>
    </source>
</evidence>
<dbReference type="InterPro" id="IPR010559">
    <property type="entry name" value="Sig_transdc_His_kin_internal"/>
</dbReference>
<feature type="transmembrane region" description="Helical" evidence="1">
    <location>
        <begin position="314"/>
        <end position="336"/>
    </location>
</feature>
<dbReference type="GO" id="GO:0000155">
    <property type="term" value="F:phosphorelay sensor kinase activity"/>
    <property type="evidence" value="ECO:0007669"/>
    <property type="project" value="InterPro"/>
</dbReference>
<keyword evidence="1" id="KW-0472">Membrane</keyword>
<keyword evidence="1" id="KW-0812">Transmembrane</keyword>
<keyword evidence="1" id="KW-1133">Transmembrane helix</keyword>
<dbReference type="Pfam" id="PF06580">
    <property type="entry name" value="His_kinase"/>
    <property type="match status" value="1"/>
</dbReference>
<feature type="domain" description="Histidine kinase/HSP90-like ATPase" evidence="2">
    <location>
        <begin position="494"/>
        <end position="610"/>
    </location>
</feature>
<accession>A0A6P1TIG2</accession>
<proteinExistence type="predicted"/>
<sequence>MIKKHRNHLKKTGKHWVQKFFIVTSMRSMLLLTVMIVFSASLSMGYIVRNYVIKVNQEFNEMYHQSADVYVSSINEKLASYITAMGVVSMSNDLRDNIFRNNVSRTEMVTLSNKLGQSISEMTFFLYQSQEVLSHRLYTYLPADGYYFWNIKKVQYESWFIKLMQSSPQWWFSYSNVTRSNHLTLAGIINNFNSAVGSWGQGYCCQTITVDTANLFMPSDGAETGVYLFDNKTGNIIYDYLTQVDEKDNYYRQIRRIYGTTRNGMALPEKVSLVNSKGETVQYMALTSQIDLIDVTAVLLFNQKQMKGTGGIGIIYATSIIILGMMLLLILSNWIYNRRLKTLLVRMDKFDEKNVELPEPIGGKDELAKIDNHLLQMQGRIQSLIQDEYTAKMQVMAAHQEALMACINPHFLYNTLNTISAMAGIEGADSTVEMISSLSAMFRYSSDVTRQHVTLRDELKNISDYLYIQSIRYQNAFTYRIDINENLYDYQVPKLILQPLIENAFKHGFKNQMTEGKGDRQLHISAEKSDEDLVIYINDNGKGITADKLMEIKDQIMESESQMTASVWANGSIGILNVHRRIRLRYGKGYGLEIISNGEGMGVSVLVRLPCIKG</sequence>
<keyword evidence="5" id="KW-1185">Reference proteome</keyword>
<dbReference type="EMBL" id="CP048000">
    <property type="protein sequence ID" value="QHQ60924.1"/>
    <property type="molecule type" value="Genomic_DNA"/>
</dbReference>
<organism evidence="4 5">
    <name type="scientific">Anaerocolumna sedimenticola</name>
    <dbReference type="NCBI Taxonomy" id="2696063"/>
    <lineage>
        <taxon>Bacteria</taxon>
        <taxon>Bacillati</taxon>
        <taxon>Bacillota</taxon>
        <taxon>Clostridia</taxon>
        <taxon>Lachnospirales</taxon>
        <taxon>Lachnospiraceae</taxon>
        <taxon>Anaerocolumna</taxon>
    </lineage>
</organism>
<feature type="domain" description="Signal transduction histidine kinase internal region" evidence="3">
    <location>
        <begin position="400"/>
        <end position="476"/>
    </location>
</feature>
<dbReference type="Pfam" id="PF02518">
    <property type="entry name" value="HATPase_c"/>
    <property type="match status" value="1"/>
</dbReference>
<dbReference type="SUPFAM" id="SSF55874">
    <property type="entry name" value="ATPase domain of HSP90 chaperone/DNA topoisomerase II/histidine kinase"/>
    <property type="match status" value="1"/>
</dbReference>
<dbReference type="KEGG" id="anr:Ana3638_09210"/>
<dbReference type="AlphaFoldDB" id="A0A6P1TIG2"/>
<reference evidence="4 5" key="1">
    <citation type="submission" date="2020-01" db="EMBL/GenBank/DDBJ databases">
        <title>Genome analysis of Anaerocolumna sp. CBA3638.</title>
        <authorList>
            <person name="Kim J."/>
            <person name="Roh S.W."/>
        </authorList>
    </citation>
    <scope>NUCLEOTIDE SEQUENCE [LARGE SCALE GENOMIC DNA]</scope>
    <source>
        <strain evidence="4 5">CBA3638</strain>
    </source>
</reference>
<dbReference type="Proteomes" id="UP000464314">
    <property type="component" value="Chromosome"/>
</dbReference>
<protein>
    <submittedName>
        <fullName evidence="4">Uncharacterized protein</fullName>
    </submittedName>
</protein>
<dbReference type="GO" id="GO:0016020">
    <property type="term" value="C:membrane"/>
    <property type="evidence" value="ECO:0007669"/>
    <property type="project" value="InterPro"/>
</dbReference>
<evidence type="ECO:0000259" key="2">
    <source>
        <dbReference type="Pfam" id="PF02518"/>
    </source>
</evidence>
<dbReference type="InterPro" id="IPR003594">
    <property type="entry name" value="HATPase_dom"/>
</dbReference>
<evidence type="ECO:0000256" key="1">
    <source>
        <dbReference type="SAM" id="Phobius"/>
    </source>
</evidence>
<evidence type="ECO:0000259" key="3">
    <source>
        <dbReference type="Pfam" id="PF06580"/>
    </source>
</evidence>
<dbReference type="PANTHER" id="PTHR34220:SF7">
    <property type="entry name" value="SENSOR HISTIDINE KINASE YPDA"/>
    <property type="match status" value="1"/>
</dbReference>
<dbReference type="PANTHER" id="PTHR34220">
    <property type="entry name" value="SENSOR HISTIDINE KINASE YPDA"/>
    <property type="match status" value="1"/>
</dbReference>
<gene>
    <name evidence="4" type="ORF">Ana3638_09210</name>
</gene>
<dbReference type="InterPro" id="IPR036890">
    <property type="entry name" value="HATPase_C_sf"/>
</dbReference>
<name>A0A6P1TIG2_9FIRM</name>